<dbReference type="GO" id="GO:0016020">
    <property type="term" value="C:membrane"/>
    <property type="evidence" value="ECO:0007669"/>
    <property type="project" value="UniProtKB-SubCell"/>
</dbReference>
<comment type="subcellular location">
    <subcellularLocation>
        <location evidence="1">Membrane</location>
        <topology evidence="1">Multi-pass membrane protein</topology>
    </subcellularLocation>
</comment>
<dbReference type="PANTHER" id="PTHR48022:SF2">
    <property type="entry name" value="PLASTIDIC GLUCOSE TRANSPORTER 4"/>
    <property type="match status" value="1"/>
</dbReference>
<proteinExistence type="inferred from homology"/>
<feature type="transmembrane region" description="Helical" evidence="6">
    <location>
        <begin position="436"/>
        <end position="458"/>
    </location>
</feature>
<keyword evidence="4 6" id="KW-1133">Transmembrane helix</keyword>
<sequence>MAEKKSKEEVAHLEMVDHLVALKETEALDKGGGVLKTVGYITAAEEALREAESPWTVLKANPRIACVMISALITGIIVGIELNMAGNMLGIQSFCRQFGYWDPSEDEYAIPAHIISIWAAVSSPFQLLGNVASGYLADFFGHRPVLYLTLLTCAAGACLESFVTDWKGWLGAKIVMCLTTGLMQAGVATYISEIAPRELRGIALSTFNMFMNMGNLFSVLISYGTEHAWPSVTNERSFRVSLYIFIALPVIIFIGFLVFIVESPSWLVLHGHHEKARKSLRWLYPRDTEQVLDLKLAEIAYTVAMEAESELETVSEALVYDGPFALFPRAFTATLCNSLSATAIVLCDLGIGLVGSIEPNVKSSSAASGLITFSVCILGCGSFSGPGAVGWTYTGESGSMHLRAKTNTLGNLGNAVIAWVFVSTVSYMIAGMSLNIGYFYAAMTALSMIIVYFFILIIPVEAMLRLMSFLSVGFQQGNSRKLFARVIMDMWLEQKCDAICEMIYVPINM</sequence>
<dbReference type="AlphaFoldDB" id="A0AAD6MYL2"/>
<dbReference type="Gene3D" id="1.20.1250.20">
    <property type="entry name" value="MFS general substrate transporter like domains"/>
    <property type="match status" value="2"/>
</dbReference>
<feature type="transmembrane region" description="Helical" evidence="6">
    <location>
        <begin position="243"/>
        <end position="269"/>
    </location>
</feature>
<feature type="transmembrane region" description="Helical" evidence="6">
    <location>
        <begin position="409"/>
        <end position="430"/>
    </location>
</feature>
<dbReference type="Pfam" id="PF00083">
    <property type="entry name" value="Sugar_tr"/>
    <property type="match status" value="2"/>
</dbReference>
<feature type="transmembrane region" description="Helical" evidence="6">
    <location>
        <begin position="169"/>
        <end position="190"/>
    </location>
</feature>
<feature type="transmembrane region" description="Helical" evidence="6">
    <location>
        <begin position="144"/>
        <end position="163"/>
    </location>
</feature>
<dbReference type="InterPro" id="IPR050360">
    <property type="entry name" value="MFS_Sugar_Transporters"/>
</dbReference>
<gene>
    <name evidence="8" type="ORF">N7493_002283</name>
</gene>
<evidence type="ECO:0000256" key="4">
    <source>
        <dbReference type="ARBA" id="ARBA00022989"/>
    </source>
</evidence>
<dbReference type="SUPFAM" id="SSF103473">
    <property type="entry name" value="MFS general substrate transporter"/>
    <property type="match status" value="1"/>
</dbReference>
<evidence type="ECO:0000256" key="6">
    <source>
        <dbReference type="SAM" id="Phobius"/>
    </source>
</evidence>
<evidence type="ECO:0000256" key="5">
    <source>
        <dbReference type="ARBA" id="ARBA00023136"/>
    </source>
</evidence>
<dbReference type="PANTHER" id="PTHR48022">
    <property type="entry name" value="PLASTIDIC GLUCOSE TRANSPORTER 4"/>
    <property type="match status" value="1"/>
</dbReference>
<dbReference type="InterPro" id="IPR036259">
    <property type="entry name" value="MFS_trans_sf"/>
</dbReference>
<keyword evidence="9" id="KW-1185">Reference proteome</keyword>
<feature type="transmembrane region" description="Helical" evidence="6">
    <location>
        <begin position="64"/>
        <end position="88"/>
    </location>
</feature>
<dbReference type="InterPro" id="IPR005828">
    <property type="entry name" value="MFS_sugar_transport-like"/>
</dbReference>
<evidence type="ECO:0000256" key="2">
    <source>
        <dbReference type="ARBA" id="ARBA00010992"/>
    </source>
</evidence>
<dbReference type="Proteomes" id="UP001215712">
    <property type="component" value="Unassembled WGS sequence"/>
</dbReference>
<feature type="transmembrane region" description="Helical" evidence="6">
    <location>
        <begin position="202"/>
        <end position="223"/>
    </location>
</feature>
<dbReference type="EMBL" id="JAQJAN010000003">
    <property type="protein sequence ID" value="KAJ5733497.1"/>
    <property type="molecule type" value="Genomic_DNA"/>
</dbReference>
<comment type="caution">
    <text evidence="8">The sequence shown here is derived from an EMBL/GenBank/DDBJ whole genome shotgun (WGS) entry which is preliminary data.</text>
</comment>
<evidence type="ECO:0000256" key="3">
    <source>
        <dbReference type="ARBA" id="ARBA00022692"/>
    </source>
</evidence>
<feature type="transmembrane region" description="Helical" evidence="6">
    <location>
        <begin position="108"/>
        <end position="132"/>
    </location>
</feature>
<evidence type="ECO:0000313" key="8">
    <source>
        <dbReference type="EMBL" id="KAJ5733497.1"/>
    </source>
</evidence>
<keyword evidence="3 6" id="KW-0812">Transmembrane</keyword>
<evidence type="ECO:0000259" key="7">
    <source>
        <dbReference type="PROSITE" id="PS50850"/>
    </source>
</evidence>
<name>A0AAD6MYL2_9EURO</name>
<protein>
    <recommendedName>
        <fullName evidence="7">Major facilitator superfamily (MFS) profile domain-containing protein</fullName>
    </recommendedName>
</protein>
<comment type="similarity">
    <text evidence="2">Belongs to the major facilitator superfamily. Sugar transporter (TC 2.A.1.1) family.</text>
</comment>
<organism evidence="8 9">
    <name type="scientific">Penicillium malachiteum</name>
    <dbReference type="NCBI Taxonomy" id="1324776"/>
    <lineage>
        <taxon>Eukaryota</taxon>
        <taxon>Fungi</taxon>
        <taxon>Dikarya</taxon>
        <taxon>Ascomycota</taxon>
        <taxon>Pezizomycotina</taxon>
        <taxon>Eurotiomycetes</taxon>
        <taxon>Eurotiomycetidae</taxon>
        <taxon>Eurotiales</taxon>
        <taxon>Aspergillaceae</taxon>
        <taxon>Penicillium</taxon>
    </lineage>
</organism>
<dbReference type="InterPro" id="IPR020846">
    <property type="entry name" value="MFS_dom"/>
</dbReference>
<evidence type="ECO:0000256" key="1">
    <source>
        <dbReference type="ARBA" id="ARBA00004141"/>
    </source>
</evidence>
<dbReference type="GO" id="GO:0005351">
    <property type="term" value="F:carbohydrate:proton symporter activity"/>
    <property type="evidence" value="ECO:0007669"/>
    <property type="project" value="TreeGrafter"/>
</dbReference>
<feature type="domain" description="Major facilitator superfamily (MFS) profile" evidence="7">
    <location>
        <begin position="67"/>
        <end position="509"/>
    </location>
</feature>
<reference evidence="8" key="2">
    <citation type="submission" date="2023-01" db="EMBL/GenBank/DDBJ databases">
        <authorList>
            <person name="Petersen C."/>
        </authorList>
    </citation>
    <scope>NUCLEOTIDE SEQUENCE</scope>
    <source>
        <strain evidence="8">IBT 17514</strain>
    </source>
</reference>
<evidence type="ECO:0000313" key="9">
    <source>
        <dbReference type="Proteomes" id="UP001215712"/>
    </source>
</evidence>
<keyword evidence="5 6" id="KW-0472">Membrane</keyword>
<reference evidence="8" key="1">
    <citation type="journal article" date="2023" name="IMA Fungus">
        <title>Comparative genomic study of the Penicillium genus elucidates a diverse pangenome and 15 lateral gene transfer events.</title>
        <authorList>
            <person name="Petersen C."/>
            <person name="Sorensen T."/>
            <person name="Nielsen M.R."/>
            <person name="Sondergaard T.E."/>
            <person name="Sorensen J.L."/>
            <person name="Fitzpatrick D.A."/>
            <person name="Frisvad J.C."/>
            <person name="Nielsen K.L."/>
        </authorList>
    </citation>
    <scope>NUCLEOTIDE SEQUENCE</scope>
    <source>
        <strain evidence="8">IBT 17514</strain>
    </source>
</reference>
<accession>A0AAD6MYL2</accession>
<dbReference type="PROSITE" id="PS50850">
    <property type="entry name" value="MFS"/>
    <property type="match status" value="1"/>
</dbReference>